<dbReference type="SUPFAM" id="SSF51430">
    <property type="entry name" value="NAD(P)-linked oxidoreductase"/>
    <property type="match status" value="1"/>
</dbReference>
<dbReference type="GO" id="GO:0005829">
    <property type="term" value="C:cytosol"/>
    <property type="evidence" value="ECO:0007669"/>
    <property type="project" value="TreeGrafter"/>
</dbReference>
<protein>
    <submittedName>
        <fullName evidence="2">Aldo/keto reductase</fullName>
    </submittedName>
</protein>
<evidence type="ECO:0000313" key="3">
    <source>
        <dbReference type="Proteomes" id="UP000440096"/>
    </source>
</evidence>
<dbReference type="PANTHER" id="PTHR42686:SF1">
    <property type="entry name" value="GH17980P-RELATED"/>
    <property type="match status" value="1"/>
</dbReference>
<organism evidence="2 3">
    <name type="scientific">Amycolatopsis pithecellobii</name>
    <dbReference type="NCBI Taxonomy" id="664692"/>
    <lineage>
        <taxon>Bacteria</taxon>
        <taxon>Bacillati</taxon>
        <taxon>Actinomycetota</taxon>
        <taxon>Actinomycetes</taxon>
        <taxon>Pseudonocardiales</taxon>
        <taxon>Pseudonocardiaceae</taxon>
        <taxon>Amycolatopsis</taxon>
    </lineage>
</organism>
<dbReference type="InterPro" id="IPR023210">
    <property type="entry name" value="NADP_OxRdtase_dom"/>
</dbReference>
<dbReference type="Pfam" id="PF00248">
    <property type="entry name" value="Aldo_ket_red"/>
    <property type="match status" value="1"/>
</dbReference>
<dbReference type="OrthoDB" id="9768851at2"/>
<dbReference type="Gene3D" id="3.20.20.100">
    <property type="entry name" value="NADP-dependent oxidoreductase domain"/>
    <property type="match status" value="1"/>
</dbReference>
<accession>A0A6N7YL26</accession>
<sequence>MTVIGTQTRTPFGRTGVTLGWLGVGAGTQSNRDGERAFDEMLEAAWQQGVRDFDTAPLYLSGESERRLGRFVRRHERDELVISTKVGRLPNRPGVADPSSARQFDYSASATRESVFRSLERLGTDRIDIVYVHDIDRAMHGDQFDDVLALVLDECLPTLAQLRDEGQIRAIGVSTRQSDVCLTIARNAAVDGFIMAGSYTLLNHEPTHELLPYCLESGHAVVIASPFNTGILATGDPNSSYDYGSPPPEVQERVARIVDFCRVHDVDLAAAALTYPVRHPAVAAVVVGNRSAAEVRRNITAAGRPVPRDFWADLAAAGLIPPVSEDGAS</sequence>
<dbReference type="GO" id="GO:0016491">
    <property type="term" value="F:oxidoreductase activity"/>
    <property type="evidence" value="ECO:0007669"/>
    <property type="project" value="InterPro"/>
</dbReference>
<gene>
    <name evidence="2" type="ORF">GKO32_01165</name>
</gene>
<evidence type="ECO:0000259" key="1">
    <source>
        <dbReference type="Pfam" id="PF00248"/>
    </source>
</evidence>
<evidence type="ECO:0000313" key="2">
    <source>
        <dbReference type="EMBL" id="MTD52598.1"/>
    </source>
</evidence>
<dbReference type="InterPro" id="IPR044477">
    <property type="entry name" value="FDH-like"/>
</dbReference>
<dbReference type="Proteomes" id="UP000440096">
    <property type="component" value="Unassembled WGS sequence"/>
</dbReference>
<proteinExistence type="predicted"/>
<dbReference type="EMBL" id="WMBA01000001">
    <property type="protein sequence ID" value="MTD52598.1"/>
    <property type="molecule type" value="Genomic_DNA"/>
</dbReference>
<dbReference type="RefSeq" id="WP_154754845.1">
    <property type="nucleotide sequence ID" value="NZ_WMBA01000001.1"/>
</dbReference>
<dbReference type="PANTHER" id="PTHR42686">
    <property type="entry name" value="GH17980P-RELATED"/>
    <property type="match status" value="1"/>
</dbReference>
<dbReference type="CDD" id="cd19162">
    <property type="entry name" value="AKR_FDH"/>
    <property type="match status" value="1"/>
</dbReference>
<dbReference type="AlphaFoldDB" id="A0A6N7YL26"/>
<keyword evidence="3" id="KW-1185">Reference proteome</keyword>
<reference evidence="2 3" key="1">
    <citation type="submission" date="2019-11" db="EMBL/GenBank/DDBJ databases">
        <title>Draft genome of Amycolatopsis RM579.</title>
        <authorList>
            <person name="Duangmal K."/>
            <person name="Mingma R."/>
        </authorList>
    </citation>
    <scope>NUCLEOTIDE SEQUENCE [LARGE SCALE GENOMIC DNA]</scope>
    <source>
        <strain evidence="2 3">RM579</strain>
    </source>
</reference>
<name>A0A6N7YL26_9PSEU</name>
<comment type="caution">
    <text evidence="2">The sequence shown here is derived from an EMBL/GenBank/DDBJ whole genome shotgun (WGS) entry which is preliminary data.</text>
</comment>
<dbReference type="InterPro" id="IPR036812">
    <property type="entry name" value="NAD(P)_OxRdtase_dom_sf"/>
</dbReference>
<dbReference type="InterPro" id="IPR020471">
    <property type="entry name" value="AKR"/>
</dbReference>
<feature type="domain" description="NADP-dependent oxidoreductase" evidence="1">
    <location>
        <begin position="35"/>
        <end position="316"/>
    </location>
</feature>